<feature type="transmembrane region" description="Helical" evidence="1">
    <location>
        <begin position="38"/>
        <end position="60"/>
    </location>
</feature>
<evidence type="ECO:0000313" key="2">
    <source>
        <dbReference type="EMBL" id="KKM89187.1"/>
    </source>
</evidence>
<sequence length="68" mass="7410">MTNQKKWTALRLIGCILMCLGLIVLGIATQGGSLMYEFIGFGGLFAGFCVFIYGLMVQILGSTMGRRK</sequence>
<keyword evidence="1" id="KW-1133">Transmembrane helix</keyword>
<reference evidence="2" key="1">
    <citation type="journal article" date="2015" name="Nature">
        <title>Complex archaea that bridge the gap between prokaryotes and eukaryotes.</title>
        <authorList>
            <person name="Spang A."/>
            <person name="Saw J.H."/>
            <person name="Jorgensen S.L."/>
            <person name="Zaremba-Niedzwiedzka K."/>
            <person name="Martijn J."/>
            <person name="Lind A.E."/>
            <person name="van Eijk R."/>
            <person name="Schleper C."/>
            <person name="Guy L."/>
            <person name="Ettema T.J."/>
        </authorList>
    </citation>
    <scope>NUCLEOTIDE SEQUENCE</scope>
</reference>
<accession>A0A0F9P6X7</accession>
<keyword evidence="1" id="KW-0472">Membrane</keyword>
<dbReference type="EMBL" id="LAZR01006858">
    <property type="protein sequence ID" value="KKM89187.1"/>
    <property type="molecule type" value="Genomic_DNA"/>
</dbReference>
<organism evidence="2">
    <name type="scientific">marine sediment metagenome</name>
    <dbReference type="NCBI Taxonomy" id="412755"/>
    <lineage>
        <taxon>unclassified sequences</taxon>
        <taxon>metagenomes</taxon>
        <taxon>ecological metagenomes</taxon>
    </lineage>
</organism>
<evidence type="ECO:0000256" key="1">
    <source>
        <dbReference type="SAM" id="Phobius"/>
    </source>
</evidence>
<dbReference type="AlphaFoldDB" id="A0A0F9P6X7"/>
<feature type="transmembrane region" description="Helical" evidence="1">
    <location>
        <begin position="12"/>
        <end position="32"/>
    </location>
</feature>
<protein>
    <submittedName>
        <fullName evidence="2">Uncharacterized protein</fullName>
    </submittedName>
</protein>
<proteinExistence type="predicted"/>
<comment type="caution">
    <text evidence="2">The sequence shown here is derived from an EMBL/GenBank/DDBJ whole genome shotgun (WGS) entry which is preliminary data.</text>
</comment>
<keyword evidence="1" id="KW-0812">Transmembrane</keyword>
<name>A0A0F9P6X7_9ZZZZ</name>
<gene>
    <name evidence="2" type="ORF">LCGC14_1251250</name>
</gene>